<name>A0AAD5LAH4_9CRUS</name>
<feature type="transmembrane region" description="Helical" evidence="2">
    <location>
        <begin position="23"/>
        <end position="44"/>
    </location>
</feature>
<evidence type="ECO:0000313" key="5">
    <source>
        <dbReference type="Proteomes" id="UP000820818"/>
    </source>
</evidence>
<dbReference type="Pfam" id="PF00085">
    <property type="entry name" value="Thioredoxin"/>
    <property type="match status" value="1"/>
</dbReference>
<gene>
    <name evidence="4" type="ORF">GHT06_015103</name>
</gene>
<accession>A0AAD5LAH4</accession>
<dbReference type="SUPFAM" id="SSF52833">
    <property type="entry name" value="Thioredoxin-like"/>
    <property type="match status" value="1"/>
</dbReference>
<reference evidence="4 5" key="1">
    <citation type="submission" date="2022-05" db="EMBL/GenBank/DDBJ databases">
        <title>A multi-omics perspective on studying reproductive biology in Daphnia sinensis.</title>
        <authorList>
            <person name="Jia J."/>
        </authorList>
    </citation>
    <scope>NUCLEOTIDE SEQUENCE [LARGE SCALE GENOMIC DNA]</scope>
    <source>
        <strain evidence="4 5">WSL</strain>
    </source>
</reference>
<dbReference type="PANTHER" id="PTHR46115">
    <property type="entry name" value="THIOREDOXIN-LIKE PROTEIN 1"/>
    <property type="match status" value="1"/>
</dbReference>
<feature type="domain" description="Thioredoxin" evidence="3">
    <location>
        <begin position="1"/>
        <end position="143"/>
    </location>
</feature>
<dbReference type="Gene3D" id="3.40.30.10">
    <property type="entry name" value="Glutaredoxin"/>
    <property type="match status" value="1"/>
</dbReference>
<keyword evidence="2" id="KW-0472">Membrane</keyword>
<dbReference type="AlphaFoldDB" id="A0AAD5LAH4"/>
<dbReference type="InterPro" id="IPR013766">
    <property type="entry name" value="Thioredoxin_domain"/>
</dbReference>
<dbReference type="EMBL" id="WJBH02000005">
    <property type="protein sequence ID" value="KAI9558350.1"/>
    <property type="molecule type" value="Genomic_DNA"/>
</dbReference>
<organism evidence="4 5">
    <name type="scientific">Daphnia sinensis</name>
    <dbReference type="NCBI Taxonomy" id="1820382"/>
    <lineage>
        <taxon>Eukaryota</taxon>
        <taxon>Metazoa</taxon>
        <taxon>Ecdysozoa</taxon>
        <taxon>Arthropoda</taxon>
        <taxon>Crustacea</taxon>
        <taxon>Branchiopoda</taxon>
        <taxon>Diplostraca</taxon>
        <taxon>Cladocera</taxon>
        <taxon>Anomopoda</taxon>
        <taxon>Daphniidae</taxon>
        <taxon>Daphnia</taxon>
        <taxon>Daphnia similis group</taxon>
    </lineage>
</organism>
<keyword evidence="2" id="KW-1133">Transmembrane helix</keyword>
<dbReference type="Proteomes" id="UP000820818">
    <property type="component" value="Linkage Group LG5"/>
</dbReference>
<sequence length="143" mass="16219">MAGTRQFSVNLGLVNFRHSKMNVFTYLFVIYCSLSMVAAVYQVANQDDFDYQLKNAGEKLVVVNFFATWSGPSKMIAPRFEAMSKEYTDVVFLKVDVDESETIASSYNIEVLPTFVYLKNGVKVAQLSGANENQIRTLIERFK</sequence>
<keyword evidence="1" id="KW-1015">Disulfide bond</keyword>
<dbReference type="CDD" id="cd02947">
    <property type="entry name" value="TRX_family"/>
    <property type="match status" value="1"/>
</dbReference>
<keyword evidence="5" id="KW-1185">Reference proteome</keyword>
<keyword evidence="2" id="KW-0812">Transmembrane</keyword>
<evidence type="ECO:0000259" key="3">
    <source>
        <dbReference type="PROSITE" id="PS51352"/>
    </source>
</evidence>
<dbReference type="PROSITE" id="PS51352">
    <property type="entry name" value="THIOREDOXIN_2"/>
    <property type="match status" value="1"/>
</dbReference>
<evidence type="ECO:0000313" key="4">
    <source>
        <dbReference type="EMBL" id="KAI9558350.1"/>
    </source>
</evidence>
<proteinExistence type="predicted"/>
<dbReference type="InterPro" id="IPR036249">
    <property type="entry name" value="Thioredoxin-like_sf"/>
</dbReference>
<evidence type="ECO:0000256" key="2">
    <source>
        <dbReference type="SAM" id="Phobius"/>
    </source>
</evidence>
<protein>
    <recommendedName>
        <fullName evidence="3">Thioredoxin domain-containing protein</fullName>
    </recommendedName>
</protein>
<evidence type="ECO:0000256" key="1">
    <source>
        <dbReference type="ARBA" id="ARBA00023157"/>
    </source>
</evidence>
<comment type="caution">
    <text evidence="4">The sequence shown here is derived from an EMBL/GenBank/DDBJ whole genome shotgun (WGS) entry which is preliminary data.</text>
</comment>